<evidence type="ECO:0000313" key="6">
    <source>
        <dbReference type="EMBL" id="QGY32928.1"/>
    </source>
</evidence>
<dbReference type="InterPro" id="IPR005119">
    <property type="entry name" value="LysR_subst-bd"/>
</dbReference>
<dbReference type="Gene3D" id="3.40.190.10">
    <property type="entry name" value="Periplasmic binding protein-like II"/>
    <property type="match status" value="2"/>
</dbReference>
<keyword evidence="4" id="KW-0804">Transcription</keyword>
<dbReference type="PROSITE" id="PS50931">
    <property type="entry name" value="HTH_LYSR"/>
    <property type="match status" value="1"/>
</dbReference>
<dbReference type="EMBL" id="CP024770">
    <property type="protein sequence ID" value="QGY32928.1"/>
    <property type="molecule type" value="Genomic_DNA"/>
</dbReference>
<evidence type="ECO:0000256" key="3">
    <source>
        <dbReference type="ARBA" id="ARBA00023125"/>
    </source>
</evidence>
<evidence type="ECO:0000256" key="4">
    <source>
        <dbReference type="ARBA" id="ARBA00023163"/>
    </source>
</evidence>
<keyword evidence="6" id="KW-0614">Plasmid</keyword>
<keyword evidence="2" id="KW-0805">Transcription regulation</keyword>
<dbReference type="Pfam" id="PF03466">
    <property type="entry name" value="LysR_substrate"/>
    <property type="match status" value="1"/>
</dbReference>
<geneLocation type="plasmid" evidence="7">
    <name>pne1b</name>
</geneLocation>
<dbReference type="Gene3D" id="1.10.10.10">
    <property type="entry name" value="Winged helix-like DNA-binding domain superfamily/Winged helix DNA-binding domain"/>
    <property type="match status" value="1"/>
</dbReference>
<dbReference type="GO" id="GO:0003677">
    <property type="term" value="F:DNA binding"/>
    <property type="evidence" value="ECO:0007669"/>
    <property type="project" value="UniProtKB-KW"/>
</dbReference>
<evidence type="ECO:0000259" key="5">
    <source>
        <dbReference type="PROSITE" id="PS50931"/>
    </source>
</evidence>
<dbReference type="SUPFAM" id="SSF46785">
    <property type="entry name" value="Winged helix' DNA-binding domain"/>
    <property type="match status" value="1"/>
</dbReference>
<dbReference type="SUPFAM" id="SSF53850">
    <property type="entry name" value="Periplasmic binding protein-like II"/>
    <property type="match status" value="1"/>
</dbReference>
<feature type="domain" description="HTH lysR-type" evidence="5">
    <location>
        <begin position="12"/>
        <end position="61"/>
    </location>
</feature>
<dbReference type="RefSeq" id="WP_208718882.1">
    <property type="nucleotide sequence ID" value="NZ_CP024770.1"/>
</dbReference>
<dbReference type="PANTHER" id="PTHR30537">
    <property type="entry name" value="HTH-TYPE TRANSCRIPTIONAL REGULATOR"/>
    <property type="match status" value="1"/>
</dbReference>
<name>A0A6B9G735_PANCY</name>
<reference evidence="6 7" key="1">
    <citation type="submission" date="2017-11" db="EMBL/GenBank/DDBJ databases">
        <title>Genome sequence of Pantoea cypripedii NE1.</title>
        <authorList>
            <person name="Nascimento F.X."/>
        </authorList>
    </citation>
    <scope>NUCLEOTIDE SEQUENCE [LARGE SCALE GENOMIC DNA]</scope>
    <source>
        <strain evidence="6 7">NE1</strain>
        <plasmid evidence="7">pne1b</plasmid>
    </source>
</reference>
<keyword evidence="3" id="KW-0238">DNA-binding</keyword>
<evidence type="ECO:0000313" key="7">
    <source>
        <dbReference type="Proteomes" id="UP000502005"/>
    </source>
</evidence>
<dbReference type="PANTHER" id="PTHR30537:SF5">
    <property type="entry name" value="HTH-TYPE TRANSCRIPTIONAL ACTIVATOR TTDR-RELATED"/>
    <property type="match status" value="1"/>
</dbReference>
<dbReference type="FunFam" id="1.10.10.10:FF:000001">
    <property type="entry name" value="LysR family transcriptional regulator"/>
    <property type="match status" value="1"/>
</dbReference>
<dbReference type="InterPro" id="IPR036390">
    <property type="entry name" value="WH_DNA-bd_sf"/>
</dbReference>
<dbReference type="Pfam" id="PF00126">
    <property type="entry name" value="HTH_1"/>
    <property type="match status" value="1"/>
</dbReference>
<evidence type="ECO:0000256" key="1">
    <source>
        <dbReference type="ARBA" id="ARBA00009437"/>
    </source>
</evidence>
<dbReference type="AlphaFoldDB" id="A0A6B9G735"/>
<protein>
    <submittedName>
        <fullName evidence="6">LysR family transcriptional regulator</fullName>
    </submittedName>
</protein>
<dbReference type="InterPro" id="IPR058163">
    <property type="entry name" value="LysR-type_TF_proteobact-type"/>
</dbReference>
<organism evidence="6 7">
    <name type="scientific">Pantoea cypripedii</name>
    <name type="common">Pectobacterium cypripedii</name>
    <name type="synonym">Erwinia cypripedii</name>
    <dbReference type="NCBI Taxonomy" id="55209"/>
    <lineage>
        <taxon>Bacteria</taxon>
        <taxon>Pseudomonadati</taxon>
        <taxon>Pseudomonadota</taxon>
        <taxon>Gammaproteobacteria</taxon>
        <taxon>Enterobacterales</taxon>
        <taxon>Erwiniaceae</taxon>
        <taxon>Pantoea</taxon>
    </lineage>
</organism>
<gene>
    <name evidence="6" type="ORF">CUN67_28770</name>
</gene>
<dbReference type="InterPro" id="IPR000847">
    <property type="entry name" value="LysR_HTH_N"/>
</dbReference>
<dbReference type="GO" id="GO:0003700">
    <property type="term" value="F:DNA-binding transcription factor activity"/>
    <property type="evidence" value="ECO:0007669"/>
    <property type="project" value="InterPro"/>
</dbReference>
<evidence type="ECO:0000256" key="2">
    <source>
        <dbReference type="ARBA" id="ARBA00023015"/>
    </source>
</evidence>
<dbReference type="InterPro" id="IPR036388">
    <property type="entry name" value="WH-like_DNA-bd_sf"/>
</dbReference>
<sequence length="307" mass="33905">MGFLNLLDVANLVAVVDAGGFRMAAQVRGISSSTLSDSIRRLESDIGVRLLNRTTRSISLTEAGIRLLSRLKPALTEIEAAFNELQDGADRPVGTLRLNVPVPVARYVLPDLLPDFIERFPGVRIDVVMEDDFSDVIGRGFDAGVRYGENIELDMIAIPIGPRHQRFVAAASSNYLDKFGIPDNPSDLARHRLIGHRFPNGSIWTWALEREGVRVKVAPDGFLISSSVDLQLASAAAGAGIIYTFEDFVAPYLKSGMLTPVLETWWQEFDGPFLYYHGRRQMPPPLRAFVDFLKEKNAGRSDPPALP</sequence>
<accession>A0A6B9G735</accession>
<proteinExistence type="inferred from homology"/>
<dbReference type="Proteomes" id="UP000502005">
    <property type="component" value="Plasmid pNE1B"/>
</dbReference>
<comment type="similarity">
    <text evidence="1">Belongs to the LysR transcriptional regulatory family.</text>
</comment>